<keyword evidence="8" id="KW-1185">Reference proteome</keyword>
<evidence type="ECO:0000313" key="7">
    <source>
        <dbReference type="EMBL" id="SEK48221.1"/>
    </source>
</evidence>
<sequence length="555" mass="62817">MKLLNKRNLALYLTLSGGLLLAACGNGGEAGSPEEEITEDEVGSVGAMENFEVGDTFVATEPLDISLLYRDLPAYPLERDWLFFEHLENEHNVTMNPTSVPLSDWEERLSVTVSAGDMPDYSTDIWAGHETPYVPSGAILPISDYVHLMPHFSDRLENWDGVAEQIENLRHSDGKYYVLPGLNENVQVDFSLKFNETVFNEHGIEEPQSWDELRTALETLRDETGTDKAMTLWWQGNALMNFGGASFDTIGGWGFMNGAMYDEDTDEFVYAPMEQGYRDMVEYFAGLTEDGLLDIEATTQDDEMARNKLVNLESFVTSGNVGTLTDVNESLEEAHGEGEYEFSRMRILEGPNGQVIRGSNTSSGIMLNANIADDDDFLAKLQFLDWLHYSDEGSEFAHWGVEGVTYEKTDEVAGGYRPLENIRYERMNRGADEDLQEDYGFGNVAFAFAGPAHIRQSIMDEDEFEWQSRMNEELDVIVPDPPYPMSQADQERASLLSTPLQDTVEQYTLRFITGQYSLDRWGEFMTDLENQNVDEFMELVNESYRDFQQSLEDAE</sequence>
<dbReference type="AlphaFoldDB" id="A0A1H7HD79"/>
<keyword evidence="4" id="KW-0564">Palmitate</keyword>
<dbReference type="InterPro" id="IPR006059">
    <property type="entry name" value="SBP"/>
</dbReference>
<evidence type="ECO:0000256" key="1">
    <source>
        <dbReference type="ARBA" id="ARBA00022475"/>
    </source>
</evidence>
<organism evidence="7 8">
    <name type="scientific">Alkalibacterium pelagium</name>
    <dbReference type="NCBI Taxonomy" id="426702"/>
    <lineage>
        <taxon>Bacteria</taxon>
        <taxon>Bacillati</taxon>
        <taxon>Bacillota</taxon>
        <taxon>Bacilli</taxon>
        <taxon>Lactobacillales</taxon>
        <taxon>Carnobacteriaceae</taxon>
        <taxon>Alkalibacterium</taxon>
    </lineage>
</organism>
<reference evidence="8" key="1">
    <citation type="submission" date="2016-10" db="EMBL/GenBank/DDBJ databases">
        <authorList>
            <person name="Varghese N."/>
            <person name="Submissions S."/>
        </authorList>
    </citation>
    <scope>NUCLEOTIDE SEQUENCE [LARGE SCALE GENOMIC DNA]</scope>
    <source>
        <strain evidence="8">DSM 19183</strain>
    </source>
</reference>
<dbReference type="EMBL" id="FNZU01000003">
    <property type="protein sequence ID" value="SEK48221.1"/>
    <property type="molecule type" value="Genomic_DNA"/>
</dbReference>
<evidence type="ECO:0000256" key="4">
    <source>
        <dbReference type="ARBA" id="ARBA00023139"/>
    </source>
</evidence>
<evidence type="ECO:0000256" key="3">
    <source>
        <dbReference type="ARBA" id="ARBA00023136"/>
    </source>
</evidence>
<dbReference type="RefSeq" id="WP_091479116.1">
    <property type="nucleotide sequence ID" value="NZ_BJYC01000007.1"/>
</dbReference>
<keyword evidence="2 6" id="KW-0732">Signal</keyword>
<dbReference type="Gene3D" id="3.40.190.10">
    <property type="entry name" value="Periplasmic binding protein-like II"/>
    <property type="match status" value="2"/>
</dbReference>
<dbReference type="SUPFAM" id="SSF53850">
    <property type="entry name" value="Periplasmic binding protein-like II"/>
    <property type="match status" value="1"/>
</dbReference>
<dbReference type="OrthoDB" id="9787283at2"/>
<dbReference type="PANTHER" id="PTHR43649">
    <property type="entry name" value="ARABINOSE-BINDING PROTEIN-RELATED"/>
    <property type="match status" value="1"/>
</dbReference>
<proteinExistence type="predicted"/>
<keyword evidence="3" id="KW-0472">Membrane</keyword>
<dbReference type="PROSITE" id="PS51257">
    <property type="entry name" value="PROKAR_LIPOPROTEIN"/>
    <property type="match status" value="1"/>
</dbReference>
<dbReference type="STRING" id="426702.SAMN04488099_10346"/>
<dbReference type="Proteomes" id="UP000199081">
    <property type="component" value="Unassembled WGS sequence"/>
</dbReference>
<dbReference type="InterPro" id="IPR050490">
    <property type="entry name" value="Bact_solute-bd_prot1"/>
</dbReference>
<dbReference type="Pfam" id="PF13416">
    <property type="entry name" value="SBP_bac_8"/>
    <property type="match status" value="1"/>
</dbReference>
<feature type="chain" id="PRO_5038916566" evidence="6">
    <location>
        <begin position="23"/>
        <end position="555"/>
    </location>
</feature>
<evidence type="ECO:0000256" key="2">
    <source>
        <dbReference type="ARBA" id="ARBA00022729"/>
    </source>
</evidence>
<gene>
    <name evidence="7" type="ORF">SAMN04488099_10346</name>
</gene>
<keyword evidence="1" id="KW-1003">Cell membrane</keyword>
<evidence type="ECO:0000256" key="6">
    <source>
        <dbReference type="SAM" id="SignalP"/>
    </source>
</evidence>
<accession>A0A1H7HD79</accession>
<dbReference type="PANTHER" id="PTHR43649:SF33">
    <property type="entry name" value="POLYGALACTURONAN_RHAMNOGALACTURONAN-BINDING PROTEIN YTCQ"/>
    <property type="match status" value="1"/>
</dbReference>
<evidence type="ECO:0000256" key="5">
    <source>
        <dbReference type="ARBA" id="ARBA00023288"/>
    </source>
</evidence>
<name>A0A1H7HD79_9LACT</name>
<protein>
    <submittedName>
        <fullName evidence="7">Putative aldouronate transport system substrate-binding protein</fullName>
    </submittedName>
</protein>
<evidence type="ECO:0000313" key="8">
    <source>
        <dbReference type="Proteomes" id="UP000199081"/>
    </source>
</evidence>
<feature type="signal peptide" evidence="6">
    <location>
        <begin position="1"/>
        <end position="22"/>
    </location>
</feature>
<keyword evidence="5" id="KW-0449">Lipoprotein</keyword>